<comment type="caution">
    <text evidence="2">The sequence shown here is derived from an EMBL/GenBank/DDBJ whole genome shotgun (WGS) entry which is preliminary data.</text>
</comment>
<evidence type="ECO:0000313" key="3">
    <source>
        <dbReference type="Proteomes" id="UP000419743"/>
    </source>
</evidence>
<dbReference type="EMBL" id="CACRYJ010000027">
    <property type="protein sequence ID" value="VZO36839.1"/>
    <property type="molecule type" value="Genomic_DNA"/>
</dbReference>
<proteinExistence type="predicted"/>
<evidence type="ECO:0000259" key="1">
    <source>
        <dbReference type="Pfam" id="PF13625"/>
    </source>
</evidence>
<dbReference type="InterPro" id="IPR032830">
    <property type="entry name" value="XPB/Ssl2_N"/>
</dbReference>
<name>A0A7M4DIM9_9MICO</name>
<sequence>MEPGDALLDWLGGLEREEVDDLVARRPDVTLTSKPRDLGDLARRLMHPYGVVGAFVGMPQPGRDLIEAAMGLGSGLDLDRLAEFLDRDGNDAVIHRRVVQSWWEAARSAALCWDAGTRLYLNPGLYQTIGSPLWLGRPASLLAEAVTVPVLQRAMRGWSDHAVQVPSRRADVVTALAAYLAEPDHVRRIVARAPEPVLAWITGHADSVAHLIRTVPVLLLEVPEEEEVYPDRFDRAAYLAERQALDWLTENGLILSESTYSRSATHIPAEVTRAMLPPTLRAPFRVHPPMPVTTPVDPGQAESAAAASVSDFLAAVMATLESVARTPLTQLKAGGVGARELARLAKAATVEPAEARMAVELGYRIGLFDLAAGGSIVTSPRFEQWRRLQPAERAAELLHQWFHVDVATSVDSDGGRPLPALTRRGPGWLPNPALLLDTLAGLGQDVAVVSAEEVFALAAWGSGEYERPRGDAEVTWAEAHRLGAISHGRLSRIGRALSEHRSEDIPDLLTALTDMLPAVEANILFGSDLTVVVPGSPAAGVVDLLDAMATREARGAASTWRISADTIRAALDAGHDVDTLLEDLAALSDKPLPQAVTYLLRDVGRRYGHLEVQPAGAVLVSEDEALVAEVAATRSLRALGLRQVAPTVLAAAAPRPEVLAKLRSAGFLPRELDEHGAPAVRLIRPAAADG</sequence>
<dbReference type="RefSeq" id="WP_156740786.1">
    <property type="nucleotide sequence ID" value="NZ_CACRYJ010000027.1"/>
</dbReference>
<dbReference type="Pfam" id="PF13625">
    <property type="entry name" value="Helicase_C_3"/>
    <property type="match status" value="1"/>
</dbReference>
<dbReference type="AlphaFoldDB" id="A0A7M4DIM9"/>
<dbReference type="Proteomes" id="UP000419743">
    <property type="component" value="Unassembled WGS sequence"/>
</dbReference>
<keyword evidence="3" id="KW-1185">Reference proteome</keyword>
<reference evidence="2 3" key="1">
    <citation type="submission" date="2019-11" db="EMBL/GenBank/DDBJ databases">
        <authorList>
            <person name="Criscuolo A."/>
        </authorList>
    </citation>
    <scope>NUCLEOTIDE SEQUENCE [LARGE SCALE GENOMIC DNA]</scope>
    <source>
        <strain evidence="2">CIP111667</strain>
    </source>
</reference>
<evidence type="ECO:0000313" key="2">
    <source>
        <dbReference type="EMBL" id="VZO36839.1"/>
    </source>
</evidence>
<gene>
    <name evidence="2" type="ORF">HALOF300_01982</name>
</gene>
<accession>A0A7M4DIM9</accession>
<organism evidence="2 3">
    <name type="scientific">Occultella aeris</name>
    <dbReference type="NCBI Taxonomy" id="2761496"/>
    <lineage>
        <taxon>Bacteria</taxon>
        <taxon>Bacillati</taxon>
        <taxon>Actinomycetota</taxon>
        <taxon>Actinomycetes</taxon>
        <taxon>Micrococcales</taxon>
        <taxon>Ruaniaceae</taxon>
        <taxon>Occultella</taxon>
    </lineage>
</organism>
<feature type="domain" description="Helicase XPB/Ssl2 N-terminal" evidence="1">
    <location>
        <begin position="525"/>
        <end position="645"/>
    </location>
</feature>
<protein>
    <recommendedName>
        <fullName evidence="1">Helicase XPB/Ssl2 N-terminal domain-containing protein</fullName>
    </recommendedName>
</protein>